<feature type="transmembrane region" description="Helical" evidence="1">
    <location>
        <begin position="102"/>
        <end position="122"/>
    </location>
</feature>
<dbReference type="EMBL" id="MHPA01000024">
    <property type="protein sequence ID" value="OGZ72596.1"/>
    <property type="molecule type" value="Genomic_DNA"/>
</dbReference>
<evidence type="ECO:0008006" key="4">
    <source>
        <dbReference type="Google" id="ProtNLM"/>
    </source>
</evidence>
<keyword evidence="1" id="KW-1133">Transmembrane helix</keyword>
<feature type="transmembrane region" description="Helical" evidence="1">
    <location>
        <begin position="6"/>
        <end position="24"/>
    </location>
</feature>
<keyword evidence="1" id="KW-0812">Transmembrane</keyword>
<sequence length="240" mass="28136">MFNFTFYISLGSFIVFFGAGIYFFTWWLKSNRHHQFLLYFALGLGGFLWFKIPNILANAHIEIVQQDFYLFFFVTLLAHFLAYFSIIKGLTFFTEFSYKKSVLYYFAIWFGLAIYYFSLTFFVPGFDLTYAPVWASHLLFFIPVQLCILYELWHIAKNPVKSLTVPFPGVMLFGTGTGVIFLIASSLFYIFVQIWPYPQEFWYFAVTTSTNISFLQIISGLFLFFGLCVLSQSYIRAIKN</sequence>
<dbReference type="Proteomes" id="UP000176774">
    <property type="component" value="Unassembled WGS sequence"/>
</dbReference>
<evidence type="ECO:0000313" key="3">
    <source>
        <dbReference type="Proteomes" id="UP000176774"/>
    </source>
</evidence>
<evidence type="ECO:0000256" key="1">
    <source>
        <dbReference type="SAM" id="Phobius"/>
    </source>
</evidence>
<feature type="transmembrane region" description="Helical" evidence="1">
    <location>
        <begin position="165"/>
        <end position="192"/>
    </location>
</feature>
<feature type="transmembrane region" description="Helical" evidence="1">
    <location>
        <begin position="212"/>
        <end position="235"/>
    </location>
</feature>
<name>A0A1G2ICZ3_9BACT</name>
<organism evidence="2 3">
    <name type="scientific">Candidatus Staskawiczbacteria bacterium RIFCSPLOWO2_01_FULL_38_12b</name>
    <dbReference type="NCBI Taxonomy" id="1802214"/>
    <lineage>
        <taxon>Bacteria</taxon>
        <taxon>Candidatus Staskawicziibacteriota</taxon>
    </lineage>
</organism>
<reference evidence="2 3" key="1">
    <citation type="journal article" date="2016" name="Nat. Commun.">
        <title>Thousands of microbial genomes shed light on interconnected biogeochemical processes in an aquifer system.</title>
        <authorList>
            <person name="Anantharaman K."/>
            <person name="Brown C.T."/>
            <person name="Hug L.A."/>
            <person name="Sharon I."/>
            <person name="Castelle C.J."/>
            <person name="Probst A.J."/>
            <person name="Thomas B.C."/>
            <person name="Singh A."/>
            <person name="Wilkins M.J."/>
            <person name="Karaoz U."/>
            <person name="Brodie E.L."/>
            <person name="Williams K.H."/>
            <person name="Hubbard S.S."/>
            <person name="Banfield J.F."/>
        </authorList>
    </citation>
    <scope>NUCLEOTIDE SEQUENCE [LARGE SCALE GENOMIC DNA]</scope>
</reference>
<protein>
    <recommendedName>
        <fullName evidence="4">Histidine kinase N-terminal 7TM region domain-containing protein</fullName>
    </recommendedName>
</protein>
<feature type="transmembrane region" description="Helical" evidence="1">
    <location>
        <begin position="36"/>
        <end position="56"/>
    </location>
</feature>
<feature type="transmembrane region" description="Helical" evidence="1">
    <location>
        <begin position="134"/>
        <end position="153"/>
    </location>
</feature>
<comment type="caution">
    <text evidence="2">The sequence shown here is derived from an EMBL/GenBank/DDBJ whole genome shotgun (WGS) entry which is preliminary data.</text>
</comment>
<accession>A0A1G2ICZ3</accession>
<proteinExistence type="predicted"/>
<keyword evidence="1" id="KW-0472">Membrane</keyword>
<gene>
    <name evidence="2" type="ORF">A2908_03585</name>
</gene>
<feature type="transmembrane region" description="Helical" evidence="1">
    <location>
        <begin position="68"/>
        <end position="90"/>
    </location>
</feature>
<evidence type="ECO:0000313" key="2">
    <source>
        <dbReference type="EMBL" id="OGZ72596.1"/>
    </source>
</evidence>
<dbReference type="AlphaFoldDB" id="A0A1G2ICZ3"/>